<dbReference type="RefSeq" id="WP_344810899.1">
    <property type="nucleotide sequence ID" value="NZ_BAAAYX010000002.1"/>
</dbReference>
<comment type="caution">
    <text evidence="2">The sequence shown here is derived from an EMBL/GenBank/DDBJ whole genome shotgun (WGS) entry which is preliminary data.</text>
</comment>
<dbReference type="Proteomes" id="UP001500051">
    <property type="component" value="Unassembled WGS sequence"/>
</dbReference>
<reference evidence="3" key="1">
    <citation type="journal article" date="2019" name="Int. J. Syst. Evol. Microbiol.">
        <title>The Global Catalogue of Microorganisms (GCM) 10K type strain sequencing project: providing services to taxonomists for standard genome sequencing and annotation.</title>
        <authorList>
            <consortium name="The Broad Institute Genomics Platform"/>
            <consortium name="The Broad Institute Genome Sequencing Center for Infectious Disease"/>
            <person name="Wu L."/>
            <person name="Ma J."/>
        </authorList>
    </citation>
    <scope>NUCLEOTIDE SEQUENCE [LARGE SCALE GENOMIC DNA]</scope>
    <source>
        <strain evidence="3">JCM 16548</strain>
    </source>
</reference>
<feature type="compositionally biased region" description="Pro residues" evidence="1">
    <location>
        <begin position="12"/>
        <end position="24"/>
    </location>
</feature>
<gene>
    <name evidence="2" type="ORF">GCM10022204_07180</name>
</gene>
<dbReference type="EMBL" id="BAAAYX010000002">
    <property type="protein sequence ID" value="GAA3693997.1"/>
    <property type="molecule type" value="Genomic_DNA"/>
</dbReference>
<keyword evidence="3" id="KW-1185">Reference proteome</keyword>
<feature type="compositionally biased region" description="Low complexity" evidence="1">
    <location>
        <begin position="25"/>
        <end position="37"/>
    </location>
</feature>
<evidence type="ECO:0000256" key="1">
    <source>
        <dbReference type="SAM" id="MobiDB-lite"/>
    </source>
</evidence>
<sequence length="327" mass="33243">MTQSPLGHDPSQPGPFDGPGPGEPDLPTTQQDLTTTQGASVPDDPAVTGTSSSYADESFSSEPTFAGGSFDDRSTGLGGTTAGGIGGPGSSSSDSKTDTAKSEAKQVAGTAVDSGKQVAQTAKEEVANVAAETKQQAASLFDTVRTEASQQVSTSQGMIAEALHGLARELGSMASASEESGPLTDLAHEASRRGGEVAHWLQDREPADVLDSVRTYGRQHPVAFLALCGLAGVVAGRLTRSAVATRTSLDSKDDSRTGHSDQLRSSYVTTPVTRPVADPVSAPVSTGVYGGSLETTAPADPYDRPPAGPGYVGPAGSLDDPNGDLTR</sequence>
<protein>
    <submittedName>
        <fullName evidence="2">Uncharacterized protein</fullName>
    </submittedName>
</protein>
<evidence type="ECO:0000313" key="2">
    <source>
        <dbReference type="EMBL" id="GAA3693997.1"/>
    </source>
</evidence>
<feature type="compositionally biased region" description="Basic and acidic residues" evidence="1">
    <location>
        <begin position="249"/>
        <end position="262"/>
    </location>
</feature>
<feature type="compositionally biased region" description="Gly residues" evidence="1">
    <location>
        <begin position="76"/>
        <end position="89"/>
    </location>
</feature>
<name>A0ABP7CUC6_9ACTN</name>
<accession>A0ABP7CUC6</accession>
<proteinExistence type="predicted"/>
<feature type="compositionally biased region" description="Basic and acidic residues" evidence="1">
    <location>
        <begin position="95"/>
        <end position="104"/>
    </location>
</feature>
<feature type="region of interest" description="Disordered" evidence="1">
    <location>
        <begin position="245"/>
        <end position="327"/>
    </location>
</feature>
<feature type="compositionally biased region" description="Low complexity" evidence="1">
    <location>
        <begin position="51"/>
        <end position="61"/>
    </location>
</feature>
<organism evidence="2 3">
    <name type="scientific">Microlunatus aurantiacus</name>
    <dbReference type="NCBI Taxonomy" id="446786"/>
    <lineage>
        <taxon>Bacteria</taxon>
        <taxon>Bacillati</taxon>
        <taxon>Actinomycetota</taxon>
        <taxon>Actinomycetes</taxon>
        <taxon>Propionibacteriales</taxon>
        <taxon>Propionibacteriaceae</taxon>
        <taxon>Microlunatus</taxon>
    </lineage>
</organism>
<feature type="region of interest" description="Disordered" evidence="1">
    <location>
        <begin position="1"/>
        <end position="124"/>
    </location>
</feature>
<evidence type="ECO:0000313" key="3">
    <source>
        <dbReference type="Proteomes" id="UP001500051"/>
    </source>
</evidence>
<feature type="compositionally biased region" description="Polar residues" evidence="1">
    <location>
        <begin position="263"/>
        <end position="272"/>
    </location>
</feature>